<proteinExistence type="predicted"/>
<gene>
    <name evidence="3" type="ORF">TZ94_00083</name>
</gene>
<sequence length="517" mass="58210">MNVYGRLEDEPTPTWMGSQDAPVENEEQLEVETRQPAHLPFFNILILSTLVVLVSVILPYLLGLLSPEQAQDFYNGWAMHQSGDIYSDYFGTSGLLYYFLQYLTKGSILFAVFNWLALVGAGFFLFRSAYNLMEQNKQSQQVLTVFYILASALSFGGGYATILALPFLFYALSLVTAYLVEPSHDRGFIRIGISLALAFFFAPLVTTLYAFVLFFAVTAFNVGRNNLTHGLYQFFAAGLGFSIFFYSIGYYTAYKGSFGNAISQILYPLDSLNFTSNPGLFDNILFYGLLSIGLGVLTLALTGLFKSKPLKQSVLSISAAIAVTLVLVLEIFSTDLINGSRMVELLPFLSILLLTRIRTWELEGASRRRRRREETSVWGAFLKGNAYLPIVALAYLFLAPVVSRYLLHAEQYQERTSIESKVKGETQATDRIYVWDNLTSSYKASERLSASQLLSPRLHTGLDANRTKLVNDLRDNQPKMIVVNTKTTLWTEVEQLLAENYQAVQSEFKDFKLYKLK</sequence>
<feature type="region of interest" description="Disordered" evidence="1">
    <location>
        <begin position="1"/>
        <end position="21"/>
    </location>
</feature>
<keyword evidence="2" id="KW-0812">Transmembrane</keyword>
<feature type="transmembrane region" description="Helical" evidence="2">
    <location>
        <begin position="284"/>
        <end position="305"/>
    </location>
</feature>
<organism evidence="3 4">
    <name type="scientific">Streptococcus infantis</name>
    <dbReference type="NCBI Taxonomy" id="68892"/>
    <lineage>
        <taxon>Bacteria</taxon>
        <taxon>Bacillati</taxon>
        <taxon>Bacillota</taxon>
        <taxon>Bacilli</taxon>
        <taxon>Lactobacillales</taxon>
        <taxon>Streptococcaceae</taxon>
        <taxon>Streptococcus</taxon>
    </lineage>
</organism>
<feature type="transmembrane region" description="Helical" evidence="2">
    <location>
        <begin position="386"/>
        <end position="407"/>
    </location>
</feature>
<evidence type="ECO:0000256" key="1">
    <source>
        <dbReference type="SAM" id="MobiDB-lite"/>
    </source>
</evidence>
<dbReference type="PATRIC" id="fig|28037.216.peg.78"/>
<keyword evidence="2" id="KW-1133">Transmembrane helix</keyword>
<dbReference type="OrthoDB" id="2243499at2"/>
<feature type="transmembrane region" description="Helical" evidence="2">
    <location>
        <begin position="41"/>
        <end position="62"/>
    </location>
</feature>
<dbReference type="Proteomes" id="UP000033489">
    <property type="component" value="Unassembled WGS sequence"/>
</dbReference>
<feature type="transmembrane region" description="Helical" evidence="2">
    <location>
        <begin position="231"/>
        <end position="251"/>
    </location>
</feature>
<protein>
    <submittedName>
        <fullName evidence="3">Competence-induced protein Ccs4</fullName>
    </submittedName>
</protein>
<comment type="caution">
    <text evidence="3">The sequence shown here is derived from an EMBL/GenBank/DDBJ whole genome shotgun (WGS) entry which is preliminary data.</text>
</comment>
<dbReference type="AlphaFoldDB" id="A0A0F2E839"/>
<accession>A0A0F2E839</accession>
<name>A0A0F2E839_9STRE</name>
<evidence type="ECO:0000256" key="2">
    <source>
        <dbReference type="SAM" id="Phobius"/>
    </source>
</evidence>
<reference evidence="3 4" key="1">
    <citation type="submission" date="2015-02" db="EMBL/GenBank/DDBJ databases">
        <title>Evolution of amylase-binding proteins of oral streptococcal species.</title>
        <authorList>
            <person name="Haase E.M."/>
        </authorList>
    </citation>
    <scope>NUCLEOTIDE SEQUENCE [LARGE SCALE GENOMIC DNA]</scope>
    <source>
        <strain evidence="3 4">UC921A</strain>
    </source>
</reference>
<dbReference type="RefSeq" id="WP_045613161.1">
    <property type="nucleotide sequence ID" value="NZ_JASHGR010000005.1"/>
</dbReference>
<feature type="transmembrane region" description="Helical" evidence="2">
    <location>
        <begin position="146"/>
        <end position="171"/>
    </location>
</feature>
<feature type="transmembrane region" description="Helical" evidence="2">
    <location>
        <begin position="314"/>
        <end position="333"/>
    </location>
</feature>
<feature type="transmembrane region" description="Helical" evidence="2">
    <location>
        <begin position="106"/>
        <end position="126"/>
    </location>
</feature>
<keyword evidence="2" id="KW-0472">Membrane</keyword>
<feature type="transmembrane region" description="Helical" evidence="2">
    <location>
        <begin position="191"/>
        <end position="219"/>
    </location>
</feature>
<evidence type="ECO:0000313" key="4">
    <source>
        <dbReference type="Proteomes" id="UP000033489"/>
    </source>
</evidence>
<dbReference type="EMBL" id="JYGT01000002">
    <property type="protein sequence ID" value="KJQ78435.1"/>
    <property type="molecule type" value="Genomic_DNA"/>
</dbReference>
<evidence type="ECO:0000313" key="3">
    <source>
        <dbReference type="EMBL" id="KJQ78435.1"/>
    </source>
</evidence>